<evidence type="ECO:0000313" key="2">
    <source>
        <dbReference type="Proteomes" id="UP000434276"/>
    </source>
</evidence>
<gene>
    <name evidence="1" type="ORF">C24_LOCUS12767</name>
</gene>
<organism evidence="1 2">
    <name type="scientific">Arabidopsis thaliana</name>
    <name type="common">Mouse-ear cress</name>
    <dbReference type="NCBI Taxonomy" id="3702"/>
    <lineage>
        <taxon>Eukaryota</taxon>
        <taxon>Viridiplantae</taxon>
        <taxon>Streptophyta</taxon>
        <taxon>Embryophyta</taxon>
        <taxon>Tracheophyta</taxon>
        <taxon>Spermatophyta</taxon>
        <taxon>Magnoliopsida</taxon>
        <taxon>eudicotyledons</taxon>
        <taxon>Gunneridae</taxon>
        <taxon>Pentapetalae</taxon>
        <taxon>rosids</taxon>
        <taxon>malvids</taxon>
        <taxon>Brassicales</taxon>
        <taxon>Brassicaceae</taxon>
        <taxon>Camelineae</taxon>
        <taxon>Arabidopsis</taxon>
    </lineage>
</organism>
<name>A0A5S9XCE9_ARATH</name>
<reference evidence="1 2" key="1">
    <citation type="submission" date="2019-12" db="EMBL/GenBank/DDBJ databases">
        <authorList>
            <person name="Jiao W.-B."/>
            <person name="Schneeberger K."/>
        </authorList>
    </citation>
    <scope>NUCLEOTIDE SEQUENCE [LARGE SCALE GENOMIC DNA]</scope>
    <source>
        <strain evidence="2">cv. C24</strain>
    </source>
</reference>
<dbReference type="EMBL" id="CACSHJ010000089">
    <property type="protein sequence ID" value="CAA0382542.1"/>
    <property type="molecule type" value="Genomic_DNA"/>
</dbReference>
<evidence type="ECO:0000313" key="1">
    <source>
        <dbReference type="EMBL" id="CAA0382542.1"/>
    </source>
</evidence>
<accession>A0A5S9XCE9</accession>
<dbReference type="AlphaFoldDB" id="A0A5S9XCE9"/>
<dbReference type="Proteomes" id="UP000434276">
    <property type="component" value="Unassembled WGS sequence"/>
</dbReference>
<sequence>MKSVGPTWHIAVTVPHGRFNAYVALLFKFIFPQ</sequence>
<proteinExistence type="predicted"/>
<dbReference type="OrthoDB" id="1029692at2759"/>
<protein>
    <submittedName>
        <fullName evidence="1">Uncharacterized protein</fullName>
    </submittedName>
</protein>